<dbReference type="GO" id="GO:0003677">
    <property type="term" value="F:DNA binding"/>
    <property type="evidence" value="ECO:0007669"/>
    <property type="project" value="UniProtKB-KW"/>
</dbReference>
<feature type="domain" description="HTH IS21-type" evidence="5">
    <location>
        <begin position="5"/>
        <end position="70"/>
    </location>
</feature>
<keyword evidence="2" id="KW-0815">Transposition</keyword>
<accession>A0A0U3W3V5</accession>
<feature type="domain" description="Integrase catalytic" evidence="6">
    <location>
        <begin position="124"/>
        <end position="300"/>
    </location>
</feature>
<dbReference type="Proteomes" id="UP000050331">
    <property type="component" value="Chromosome"/>
</dbReference>
<evidence type="ECO:0000259" key="5">
    <source>
        <dbReference type="PROSITE" id="PS50531"/>
    </source>
</evidence>
<dbReference type="InterPro" id="IPR001584">
    <property type="entry name" value="Integrase_cat-core"/>
</dbReference>
<dbReference type="RefSeq" id="WP_068442224.1">
    <property type="nucleotide sequence ID" value="NZ_CP013862.1"/>
</dbReference>
<dbReference type="PANTHER" id="PTHR35004">
    <property type="entry name" value="TRANSPOSASE RV3428C-RELATED"/>
    <property type="match status" value="1"/>
</dbReference>
<dbReference type="SUPFAM" id="SSF53098">
    <property type="entry name" value="Ribonuclease H-like"/>
    <property type="match status" value="1"/>
</dbReference>
<dbReference type="GO" id="GO:0032196">
    <property type="term" value="P:transposition"/>
    <property type="evidence" value="ECO:0007669"/>
    <property type="project" value="UniProtKB-KW"/>
</dbReference>
<dbReference type="InterPro" id="IPR009057">
    <property type="entry name" value="Homeodomain-like_sf"/>
</dbReference>
<dbReference type="Pfam" id="PF02796">
    <property type="entry name" value="HTH_7"/>
    <property type="match status" value="1"/>
</dbReference>
<comment type="similarity">
    <text evidence="1">Belongs to the transposase IS21/IS408/IS1162 family.</text>
</comment>
<dbReference type="PANTHER" id="PTHR35004:SF6">
    <property type="entry name" value="TRANSPOSASE"/>
    <property type="match status" value="1"/>
</dbReference>
<protein>
    <submittedName>
        <fullName evidence="7">Transposase</fullName>
    </submittedName>
</protein>
<evidence type="ECO:0000256" key="1">
    <source>
        <dbReference type="ARBA" id="ARBA00009277"/>
    </source>
</evidence>
<organism evidence="7 8">
    <name type="scientific">Lentibacillus amyloliquefaciens</name>
    <dbReference type="NCBI Taxonomy" id="1472767"/>
    <lineage>
        <taxon>Bacteria</taxon>
        <taxon>Bacillati</taxon>
        <taxon>Bacillota</taxon>
        <taxon>Bacilli</taxon>
        <taxon>Bacillales</taxon>
        <taxon>Bacillaceae</taxon>
        <taxon>Lentibacillus</taxon>
    </lineage>
</organism>
<dbReference type="Gene3D" id="1.10.10.60">
    <property type="entry name" value="Homeodomain-like"/>
    <property type="match status" value="1"/>
</dbReference>
<evidence type="ECO:0000313" key="7">
    <source>
        <dbReference type="EMBL" id="ALX47856.1"/>
    </source>
</evidence>
<dbReference type="InterPro" id="IPR012337">
    <property type="entry name" value="RNaseH-like_sf"/>
</dbReference>
<dbReference type="InterPro" id="IPR017894">
    <property type="entry name" value="HTH_IS21_transposase_type"/>
</dbReference>
<dbReference type="OrthoDB" id="92877at2"/>
<name>A0A0U3W3V5_9BACI</name>
<evidence type="ECO:0000256" key="2">
    <source>
        <dbReference type="ARBA" id="ARBA00022578"/>
    </source>
</evidence>
<proteinExistence type="inferred from homology"/>
<dbReference type="EMBL" id="CP013862">
    <property type="protein sequence ID" value="ALX47856.1"/>
    <property type="molecule type" value="Genomic_DNA"/>
</dbReference>
<keyword evidence="3" id="KW-0238">DNA-binding</keyword>
<evidence type="ECO:0000256" key="4">
    <source>
        <dbReference type="ARBA" id="ARBA00023172"/>
    </source>
</evidence>
<dbReference type="InterPro" id="IPR036397">
    <property type="entry name" value="RNaseH_sf"/>
</dbReference>
<keyword evidence="8" id="KW-1185">Reference proteome</keyword>
<dbReference type="PROSITE" id="PS50531">
    <property type="entry name" value="HTH_IS21"/>
    <property type="match status" value="1"/>
</dbReference>
<dbReference type="SUPFAM" id="SSF46689">
    <property type="entry name" value="Homeodomain-like"/>
    <property type="match status" value="1"/>
</dbReference>
<sequence length="517" mass="60853">MFKLEVIVQVHQLKRQGFKISAIARKCNLSRTTVYEYLEKDFEEACRWVDVLRTRKRKLDPYQDHILGWLKEHPDLSVSQISDWLEERCSFTDVGDSTVRTYVRELREKHHIPKTFTFRRYEALEELPKGQQLQVDFGEIKVPTFEGKWKKLYVVAFVLSHSRYKYSEWQDRPFTTHDVLRSHENAFEYYDGMPEEIVYDQDKLMTVSENGGDIIYTEAFQSYKQQRGFSVYLCRAADPESKGKVENVVKFIKQNFAKNRVFHQIETWNEQCLAWLKRKGNYQVHNTIKKRPVEVFALEKPHLRKVSSPLSFESNHRLSITRTVHKDNIIKYQSNRYSVPLGTYQPHGDNTVYLRTAENKLIIEKTPGGAPIATHPLSLGKGQLVKNNNHFRDRSKGIKAYMDTVKASFDDQDKIQLFLEAIYERYPRYIRDQLQIVQRAAKDFQPFIQPALNICIEQALWSANDFHDVVKHLSKKKEYENRALLSDIPTIETSTIHYQERASLRELDDYLKILGGV</sequence>
<dbReference type="AlphaFoldDB" id="A0A0U3W3V5"/>
<gene>
    <name evidence="7" type="ORF">AOX59_04105</name>
</gene>
<evidence type="ECO:0000259" key="6">
    <source>
        <dbReference type="PROSITE" id="PS50994"/>
    </source>
</evidence>
<dbReference type="Gene3D" id="3.30.420.10">
    <property type="entry name" value="Ribonuclease H-like superfamily/Ribonuclease H"/>
    <property type="match status" value="1"/>
</dbReference>
<dbReference type="GO" id="GO:0000150">
    <property type="term" value="F:DNA strand exchange activity"/>
    <property type="evidence" value="ECO:0007669"/>
    <property type="project" value="InterPro"/>
</dbReference>
<dbReference type="KEGG" id="lao:AOX59_04105"/>
<dbReference type="InterPro" id="IPR006120">
    <property type="entry name" value="Resolvase_HTH_dom"/>
</dbReference>
<evidence type="ECO:0000256" key="3">
    <source>
        <dbReference type="ARBA" id="ARBA00023125"/>
    </source>
</evidence>
<dbReference type="PROSITE" id="PS50994">
    <property type="entry name" value="INTEGRASE"/>
    <property type="match status" value="1"/>
</dbReference>
<keyword evidence="4" id="KW-0233">DNA recombination</keyword>
<dbReference type="STRING" id="1472767.AOX59_04105"/>
<evidence type="ECO:0000313" key="8">
    <source>
        <dbReference type="Proteomes" id="UP000050331"/>
    </source>
</evidence>
<dbReference type="GO" id="GO:0015074">
    <property type="term" value="P:DNA integration"/>
    <property type="evidence" value="ECO:0007669"/>
    <property type="project" value="InterPro"/>
</dbReference>
<dbReference type="Pfam" id="PF00665">
    <property type="entry name" value="rve"/>
    <property type="match status" value="1"/>
</dbReference>
<dbReference type="NCBIfam" id="NF033546">
    <property type="entry name" value="transpos_IS21"/>
    <property type="match status" value="1"/>
</dbReference>
<reference evidence="7 8" key="1">
    <citation type="submission" date="2016-01" db="EMBL/GenBank/DDBJ databases">
        <title>Complete genome sequence of strain Lentibacillus amyloliquefaciens LAM0015T isolated from saline sediment.</title>
        <authorList>
            <person name="Wang J.-L."/>
            <person name="He M.-X."/>
        </authorList>
    </citation>
    <scope>NUCLEOTIDE SEQUENCE [LARGE SCALE GENOMIC DNA]</scope>
    <source>
        <strain evidence="7 8">LAM0015</strain>
    </source>
</reference>
<dbReference type="InterPro" id="IPR054353">
    <property type="entry name" value="IstA-like_C"/>
</dbReference>
<dbReference type="Pfam" id="PF22483">
    <property type="entry name" value="Mu-transpos_C_2"/>
    <property type="match status" value="1"/>
</dbReference>